<dbReference type="Proteomes" id="UP000601099">
    <property type="component" value="Unassembled WGS sequence"/>
</dbReference>
<dbReference type="InterPro" id="IPR051532">
    <property type="entry name" value="Ester_Hydrolysis_Enzymes"/>
</dbReference>
<evidence type="ECO:0000313" key="2">
    <source>
        <dbReference type="Proteomes" id="UP000601099"/>
    </source>
</evidence>
<keyword evidence="2" id="KW-1185">Reference proteome</keyword>
<gene>
    <name evidence="1" type="ORF">I5L79_06315</name>
</gene>
<comment type="caution">
    <text evidence="1">The sequence shown here is derived from an EMBL/GenBank/DDBJ whole genome shotgun (WGS) entry which is preliminary data.</text>
</comment>
<protein>
    <recommendedName>
        <fullName evidence="3">G-D-S-L family lipolytic protein</fullName>
    </recommendedName>
</protein>
<proteinExistence type="predicted"/>
<dbReference type="PANTHER" id="PTHR30383:SF5">
    <property type="entry name" value="SGNH HYDROLASE-TYPE ESTERASE DOMAIN-CONTAINING PROTEIN"/>
    <property type="match status" value="1"/>
</dbReference>
<dbReference type="Pfam" id="PF00657">
    <property type="entry name" value="Lipase_GDSL"/>
    <property type="match status" value="1"/>
</dbReference>
<dbReference type="InterPro" id="IPR001087">
    <property type="entry name" value="GDSL"/>
</dbReference>
<dbReference type="PANTHER" id="PTHR30383">
    <property type="entry name" value="THIOESTERASE 1/PROTEASE 1/LYSOPHOSPHOLIPASE L1"/>
    <property type="match status" value="1"/>
</dbReference>
<dbReference type="InterPro" id="IPR036514">
    <property type="entry name" value="SGNH_hydro_sf"/>
</dbReference>
<evidence type="ECO:0008006" key="3">
    <source>
        <dbReference type="Google" id="ProtNLM"/>
    </source>
</evidence>
<organism evidence="1 2">
    <name type="scientific">Hymenobacter guriensis</name>
    <dbReference type="NCBI Taxonomy" id="2793065"/>
    <lineage>
        <taxon>Bacteria</taxon>
        <taxon>Pseudomonadati</taxon>
        <taxon>Bacteroidota</taxon>
        <taxon>Cytophagia</taxon>
        <taxon>Cytophagales</taxon>
        <taxon>Hymenobacteraceae</taxon>
        <taxon>Hymenobacter</taxon>
    </lineage>
</organism>
<dbReference type="PROSITE" id="PS51257">
    <property type="entry name" value="PROKAR_LIPOPROTEIN"/>
    <property type="match status" value="1"/>
</dbReference>
<sequence length="479" mass="49538">MRTFFKNTLPALALLGLVLGGCQPELDAPKADGGSADFSKYLAVGNSLTAGYGDNGLYLEGQQNSYPAILAQQFQKVGGGEFKQPLFAASESNGSGYLKITGFSNGSPSIGLETANTAMTRGVGLDGKTMPLTLYTGTDNQNLGVPGIRVADITTNGYGLNNPLGFNPYFERLLPAGDLRSYVQYVQERVGTVKPTFFTNWLGNNDVLGFASSGGTAAPLTPVEDFTTKYNQMVDVLTANNAKGLVATIPNVTTVPLFTTVPTAAVIAQVNATPIPAALVPTVVAALGLPAGSALPTGTRFGLYIRTSSATAPVREATANDLLLLPARSVINTASATSPFPNGIGLVIPGASAPVAAALAGFANPLPNNLVLDSGETTAVATRTAELNTVIKAAAERKGLAVFDANAFFNTVARTGIVINGVNNTTSFVTGNLFSLDGVHPTPRGYAIVANEMIKAINSKYGSSIPQVDPNAYRGVKLP</sequence>
<dbReference type="EMBL" id="JADWYK010000003">
    <property type="protein sequence ID" value="MBG8553151.1"/>
    <property type="molecule type" value="Genomic_DNA"/>
</dbReference>
<dbReference type="RefSeq" id="WP_196954184.1">
    <property type="nucleotide sequence ID" value="NZ_JADWYK010000003.1"/>
</dbReference>
<accession>A0ABS0KZ61</accession>
<reference evidence="1 2" key="1">
    <citation type="submission" date="2020-11" db="EMBL/GenBank/DDBJ databases">
        <title>Hymenobacter sp.</title>
        <authorList>
            <person name="Kim M.K."/>
        </authorList>
    </citation>
    <scope>NUCLEOTIDE SEQUENCE [LARGE SCALE GENOMIC DNA]</scope>
    <source>
        <strain evidence="1 2">BT594</strain>
    </source>
</reference>
<name>A0ABS0KZ61_9BACT</name>
<dbReference type="Gene3D" id="3.40.50.1110">
    <property type="entry name" value="SGNH hydrolase"/>
    <property type="match status" value="2"/>
</dbReference>
<evidence type="ECO:0000313" key="1">
    <source>
        <dbReference type="EMBL" id="MBG8553151.1"/>
    </source>
</evidence>
<dbReference type="SUPFAM" id="SSF52266">
    <property type="entry name" value="SGNH hydrolase"/>
    <property type="match status" value="1"/>
</dbReference>